<dbReference type="InterPro" id="IPR000608">
    <property type="entry name" value="UBC"/>
</dbReference>
<reference evidence="2 3" key="1">
    <citation type="journal article" date="2021" name="BMC Genomics">
        <title>Datura genome reveals duplications of psychoactive alkaloid biosynthetic genes and high mutation rate following tissue culture.</title>
        <authorList>
            <person name="Rajewski A."/>
            <person name="Carter-House D."/>
            <person name="Stajich J."/>
            <person name="Litt A."/>
        </authorList>
    </citation>
    <scope>NUCLEOTIDE SEQUENCE [LARGE SCALE GENOMIC DNA]</scope>
    <source>
        <strain evidence="2">AR-01</strain>
    </source>
</reference>
<dbReference type="SUPFAM" id="SSF54495">
    <property type="entry name" value="UBC-like"/>
    <property type="match status" value="1"/>
</dbReference>
<dbReference type="Proteomes" id="UP000823775">
    <property type="component" value="Unassembled WGS sequence"/>
</dbReference>
<dbReference type="Gene3D" id="3.10.110.10">
    <property type="entry name" value="Ubiquitin Conjugating Enzyme"/>
    <property type="match status" value="1"/>
</dbReference>
<comment type="caution">
    <text evidence="2">The sequence shown here is derived from an EMBL/GenBank/DDBJ whole genome shotgun (WGS) entry which is preliminary data.</text>
</comment>
<dbReference type="InterPro" id="IPR050113">
    <property type="entry name" value="Ub_conjugating_enzyme"/>
</dbReference>
<dbReference type="PANTHER" id="PTHR24067">
    <property type="entry name" value="UBIQUITIN-CONJUGATING ENZYME E2"/>
    <property type="match status" value="1"/>
</dbReference>
<sequence length="105" mass="11863">MASSLAALLLQKQLKGLNRHLVDGFSADLVDENNIFEWSISIIGPPKTLFDDGFFNATMSFPMDYPNNPPTVKFITEIWHPNVYPDDRVCISILHPPVMIRISMS</sequence>
<accession>A0ABS8T9U9</accession>
<organism evidence="2 3">
    <name type="scientific">Datura stramonium</name>
    <name type="common">Jimsonweed</name>
    <name type="synonym">Common thornapple</name>
    <dbReference type="NCBI Taxonomy" id="4076"/>
    <lineage>
        <taxon>Eukaryota</taxon>
        <taxon>Viridiplantae</taxon>
        <taxon>Streptophyta</taxon>
        <taxon>Embryophyta</taxon>
        <taxon>Tracheophyta</taxon>
        <taxon>Spermatophyta</taxon>
        <taxon>Magnoliopsida</taxon>
        <taxon>eudicotyledons</taxon>
        <taxon>Gunneridae</taxon>
        <taxon>Pentapetalae</taxon>
        <taxon>asterids</taxon>
        <taxon>lamiids</taxon>
        <taxon>Solanales</taxon>
        <taxon>Solanaceae</taxon>
        <taxon>Solanoideae</taxon>
        <taxon>Datureae</taxon>
        <taxon>Datura</taxon>
    </lineage>
</organism>
<evidence type="ECO:0000313" key="3">
    <source>
        <dbReference type="Proteomes" id="UP000823775"/>
    </source>
</evidence>
<protein>
    <submittedName>
        <fullName evidence="2">Ubiquitin-conjugating enzyme E2 G1</fullName>
    </submittedName>
</protein>
<dbReference type="PROSITE" id="PS50127">
    <property type="entry name" value="UBC_2"/>
    <property type="match status" value="1"/>
</dbReference>
<proteinExistence type="predicted"/>
<dbReference type="SMART" id="SM00212">
    <property type="entry name" value="UBCc"/>
    <property type="match status" value="1"/>
</dbReference>
<dbReference type="InterPro" id="IPR016135">
    <property type="entry name" value="UBQ-conjugating_enzyme/RWD"/>
</dbReference>
<evidence type="ECO:0000313" key="2">
    <source>
        <dbReference type="EMBL" id="MCD7468177.1"/>
    </source>
</evidence>
<feature type="domain" description="UBC core" evidence="1">
    <location>
        <begin position="5"/>
        <end position="105"/>
    </location>
</feature>
<dbReference type="Pfam" id="PF00179">
    <property type="entry name" value="UQ_con"/>
    <property type="match status" value="1"/>
</dbReference>
<keyword evidence="3" id="KW-1185">Reference proteome</keyword>
<gene>
    <name evidence="2" type="primary">UBE2G1_2</name>
    <name evidence="2" type="ORF">HAX54_006127</name>
</gene>
<dbReference type="EMBL" id="JACEIK010001303">
    <property type="protein sequence ID" value="MCD7468177.1"/>
    <property type="molecule type" value="Genomic_DNA"/>
</dbReference>
<name>A0ABS8T9U9_DATST</name>
<evidence type="ECO:0000259" key="1">
    <source>
        <dbReference type="PROSITE" id="PS50127"/>
    </source>
</evidence>